<evidence type="ECO:0000313" key="2">
    <source>
        <dbReference type="EMBL" id="KAE9031881.1"/>
    </source>
</evidence>
<dbReference type="EMBL" id="QXFU01000507">
    <property type="protein sequence ID" value="KAE9031881.1"/>
    <property type="molecule type" value="Genomic_DNA"/>
</dbReference>
<evidence type="ECO:0000313" key="4">
    <source>
        <dbReference type="Proteomes" id="UP000434957"/>
    </source>
</evidence>
<keyword evidence="4" id="KW-1185">Reference proteome</keyword>
<feature type="region of interest" description="Disordered" evidence="1">
    <location>
        <begin position="89"/>
        <end position="110"/>
    </location>
</feature>
<dbReference type="Proteomes" id="UP000434957">
    <property type="component" value="Unassembled WGS sequence"/>
</dbReference>
<dbReference type="AlphaFoldDB" id="A0A6A4FG51"/>
<dbReference type="Proteomes" id="UP000435112">
    <property type="component" value="Unassembled WGS sequence"/>
</dbReference>
<sequence length="110" mass="11462">MDLTAADGGEGRRCEAAGGDEGDANGGSESAAEPKVGAAAMGSTVAPESTNGRPGRRIVARWRRSSRSASGNRVESTQTAWVHAAHNRISQLKRKAPEHSGRGSARLPRQ</sequence>
<proteinExistence type="predicted"/>
<name>A0A6A4FG51_9STRA</name>
<organism evidence="3 4">
    <name type="scientific">Phytophthora rubi</name>
    <dbReference type="NCBI Taxonomy" id="129364"/>
    <lineage>
        <taxon>Eukaryota</taxon>
        <taxon>Sar</taxon>
        <taxon>Stramenopiles</taxon>
        <taxon>Oomycota</taxon>
        <taxon>Peronosporomycetes</taxon>
        <taxon>Peronosporales</taxon>
        <taxon>Peronosporaceae</taxon>
        <taxon>Phytophthora</taxon>
    </lineage>
</organism>
<dbReference type="EMBL" id="QXFT01000507">
    <property type="protein sequence ID" value="KAE9342063.1"/>
    <property type="molecule type" value="Genomic_DNA"/>
</dbReference>
<accession>A0A6A4FG51</accession>
<feature type="region of interest" description="Disordered" evidence="1">
    <location>
        <begin position="1"/>
        <end position="57"/>
    </location>
</feature>
<reference evidence="3 4" key="1">
    <citation type="submission" date="2018-08" db="EMBL/GenBank/DDBJ databases">
        <title>Genomic investigation of the strawberry pathogen Phytophthora fragariae indicates pathogenicity is determined by transcriptional variation in three key races.</title>
        <authorList>
            <person name="Adams T.M."/>
            <person name="Armitage A.D."/>
            <person name="Sobczyk M.K."/>
            <person name="Bates H.J."/>
            <person name="Dunwell J.M."/>
            <person name="Nellist C.F."/>
            <person name="Harrison R.J."/>
        </authorList>
    </citation>
    <scope>NUCLEOTIDE SEQUENCE [LARGE SCALE GENOMIC DNA]</scope>
    <source>
        <strain evidence="2 5">SCRP324</strain>
        <strain evidence="3 4">SCRP333</strain>
    </source>
</reference>
<protein>
    <submittedName>
        <fullName evidence="3">Uncharacterized protein</fullName>
    </submittedName>
</protein>
<evidence type="ECO:0000256" key="1">
    <source>
        <dbReference type="SAM" id="MobiDB-lite"/>
    </source>
</evidence>
<evidence type="ECO:0000313" key="5">
    <source>
        <dbReference type="Proteomes" id="UP000435112"/>
    </source>
</evidence>
<evidence type="ECO:0000313" key="3">
    <source>
        <dbReference type="EMBL" id="KAE9342063.1"/>
    </source>
</evidence>
<comment type="caution">
    <text evidence="3">The sequence shown here is derived from an EMBL/GenBank/DDBJ whole genome shotgun (WGS) entry which is preliminary data.</text>
</comment>
<gene>
    <name evidence="2" type="ORF">PR002_g9465</name>
    <name evidence="3" type="ORF">PR003_g9665</name>
</gene>